<dbReference type="AlphaFoldDB" id="A0AAJ6CKA4"/>
<feature type="transmembrane region" description="Helical" evidence="2">
    <location>
        <begin position="20"/>
        <end position="44"/>
    </location>
</feature>
<reference evidence="3 4" key="1">
    <citation type="submission" date="2023-03" db="EMBL/GenBank/DDBJ databases">
        <title>Mating type loci evolution in Malassezia.</title>
        <authorList>
            <person name="Coelho M.A."/>
        </authorList>
    </citation>
    <scope>NUCLEOTIDE SEQUENCE [LARGE SCALE GENOMIC DNA]</scope>
    <source>
        <strain evidence="3 4">CBS 13387</strain>
    </source>
</reference>
<organism evidence="3 4">
    <name type="scientific">Malassezia arunalokei</name>
    <dbReference type="NCBI Taxonomy" id="1514897"/>
    <lineage>
        <taxon>Eukaryota</taxon>
        <taxon>Fungi</taxon>
        <taxon>Dikarya</taxon>
        <taxon>Basidiomycota</taxon>
        <taxon>Ustilaginomycotina</taxon>
        <taxon>Malasseziomycetes</taxon>
        <taxon>Malasseziales</taxon>
        <taxon>Malasseziaceae</taxon>
        <taxon>Malassezia</taxon>
    </lineage>
</organism>
<feature type="compositionally biased region" description="Polar residues" evidence="1">
    <location>
        <begin position="79"/>
        <end position="107"/>
    </location>
</feature>
<evidence type="ECO:0000256" key="1">
    <source>
        <dbReference type="SAM" id="MobiDB-lite"/>
    </source>
</evidence>
<proteinExistence type="predicted"/>
<evidence type="ECO:0000256" key="2">
    <source>
        <dbReference type="SAM" id="Phobius"/>
    </source>
</evidence>
<name>A0AAJ6CKA4_9BASI</name>
<keyword evidence="2" id="KW-0472">Membrane</keyword>
<accession>A0AAJ6CKA4</accession>
<keyword evidence="2" id="KW-0812">Transmembrane</keyword>
<keyword evidence="4" id="KW-1185">Reference proteome</keyword>
<sequence length="107" mass="11682">MVSGTLTMHFWSVAQQLASLLLTLFILLMRAIALFFGLTPVLFISISELRGAYLTYVRTSQSESPKQAASHPRAMRPTGQDSHSTIASSVSTNEASQLQQRVTTNAP</sequence>
<feature type="region of interest" description="Disordered" evidence="1">
    <location>
        <begin position="61"/>
        <end position="107"/>
    </location>
</feature>
<keyword evidence="2" id="KW-1133">Transmembrane helix</keyword>
<evidence type="ECO:0000313" key="4">
    <source>
        <dbReference type="Proteomes" id="UP001217582"/>
    </source>
</evidence>
<dbReference type="EMBL" id="CP119916">
    <property type="protein sequence ID" value="WFD14290.1"/>
    <property type="molecule type" value="Genomic_DNA"/>
</dbReference>
<gene>
    <name evidence="3" type="ORF">MARU1_000291</name>
</gene>
<evidence type="ECO:0000313" key="3">
    <source>
        <dbReference type="EMBL" id="WFD14290.1"/>
    </source>
</evidence>
<protein>
    <submittedName>
        <fullName evidence="3">Uncharacterized protein</fullName>
    </submittedName>
</protein>
<dbReference type="Proteomes" id="UP001217582">
    <property type="component" value="Chromosome 1"/>
</dbReference>